<dbReference type="Gene3D" id="3.30.450.40">
    <property type="match status" value="1"/>
</dbReference>
<keyword evidence="2 6" id="KW-0238">DNA-binding</keyword>
<dbReference type="SUPFAM" id="SSF46785">
    <property type="entry name" value="Winged helix' DNA-binding domain"/>
    <property type="match status" value="1"/>
</dbReference>
<dbReference type="InterPro" id="IPR014757">
    <property type="entry name" value="Tscrpt_reg_IclR_C"/>
</dbReference>
<name>A0A7X0LW04_9BACI</name>
<gene>
    <name evidence="6" type="ORF">HNR53_003221</name>
</gene>
<dbReference type="InterPro" id="IPR050707">
    <property type="entry name" value="HTH_MetabolicPath_Reg"/>
</dbReference>
<dbReference type="PROSITE" id="PS51077">
    <property type="entry name" value="HTH_ICLR"/>
    <property type="match status" value="1"/>
</dbReference>
<dbReference type="InterPro" id="IPR005471">
    <property type="entry name" value="Tscrpt_reg_IclR_N"/>
</dbReference>
<dbReference type="GO" id="GO:0003700">
    <property type="term" value="F:DNA-binding transcription factor activity"/>
    <property type="evidence" value="ECO:0007669"/>
    <property type="project" value="TreeGrafter"/>
</dbReference>
<keyword evidence="3" id="KW-0804">Transcription</keyword>
<evidence type="ECO:0000259" key="4">
    <source>
        <dbReference type="PROSITE" id="PS51077"/>
    </source>
</evidence>
<feature type="domain" description="IclR-ED" evidence="5">
    <location>
        <begin position="80"/>
        <end position="263"/>
    </location>
</feature>
<dbReference type="Pfam" id="PF09339">
    <property type="entry name" value="HTH_IclR"/>
    <property type="match status" value="1"/>
</dbReference>
<evidence type="ECO:0000256" key="1">
    <source>
        <dbReference type="ARBA" id="ARBA00023015"/>
    </source>
</evidence>
<evidence type="ECO:0000259" key="5">
    <source>
        <dbReference type="PROSITE" id="PS51078"/>
    </source>
</evidence>
<protein>
    <submittedName>
        <fullName evidence="6">DNA-binding IclR family transcriptional regulator</fullName>
    </submittedName>
</protein>
<dbReference type="PANTHER" id="PTHR30136:SF35">
    <property type="entry name" value="HTH-TYPE TRANSCRIPTIONAL REGULATOR RV1719"/>
    <property type="match status" value="1"/>
</dbReference>
<keyword evidence="1" id="KW-0805">Transcription regulation</keyword>
<organism evidence="6 7">
    <name type="scientific">Bacillus benzoevorans</name>
    <dbReference type="NCBI Taxonomy" id="1456"/>
    <lineage>
        <taxon>Bacteria</taxon>
        <taxon>Bacillati</taxon>
        <taxon>Bacillota</taxon>
        <taxon>Bacilli</taxon>
        <taxon>Bacillales</taxon>
        <taxon>Bacillaceae</taxon>
        <taxon>Bacillus</taxon>
    </lineage>
</organism>
<feature type="domain" description="HTH iclR-type" evidence="4">
    <location>
        <begin position="19"/>
        <end position="79"/>
    </location>
</feature>
<dbReference type="PROSITE" id="PS51078">
    <property type="entry name" value="ICLR_ED"/>
    <property type="match status" value="1"/>
</dbReference>
<proteinExistence type="predicted"/>
<accession>A0A7X0LW04</accession>
<evidence type="ECO:0000256" key="2">
    <source>
        <dbReference type="ARBA" id="ARBA00023125"/>
    </source>
</evidence>
<dbReference type="InterPro" id="IPR029016">
    <property type="entry name" value="GAF-like_dom_sf"/>
</dbReference>
<dbReference type="Proteomes" id="UP000531594">
    <property type="component" value="Unassembled WGS sequence"/>
</dbReference>
<dbReference type="Gene3D" id="1.10.10.10">
    <property type="entry name" value="Winged helix-like DNA-binding domain superfamily/Winged helix DNA-binding domain"/>
    <property type="match status" value="1"/>
</dbReference>
<dbReference type="RefSeq" id="WP_184527680.1">
    <property type="nucleotide sequence ID" value="NZ_JBHLZA010000067.1"/>
</dbReference>
<evidence type="ECO:0000256" key="3">
    <source>
        <dbReference type="ARBA" id="ARBA00023163"/>
    </source>
</evidence>
<evidence type="ECO:0000313" key="7">
    <source>
        <dbReference type="Proteomes" id="UP000531594"/>
    </source>
</evidence>
<sequence>MKSFEVILLIPTKKKTDVLQSVQNGLQILKLFTVEKPEWGLTEIANTLLLNKSTVSRLVSELVTEGFLQKEGRKYSLGFSLLSISGVVTSHLEIHRESKDVLKELVSDLGETAHIAILEGKEITYLHKVECINPVPLLSSIGKRNPVTCTSAGKVLLAYQKKQYIVDSIINEGLPKMGPNSPADPNALKQQLSQIQQQGYAICIDEMHENVVSIAAPVRDYTDDVVAAVTIVGTRDRMVDSKINYFIERMTGASDEISKRLGYIQGQLGRS</sequence>
<keyword evidence="7" id="KW-1185">Reference proteome</keyword>
<dbReference type="SMART" id="SM00346">
    <property type="entry name" value="HTH_ICLR"/>
    <property type="match status" value="1"/>
</dbReference>
<dbReference type="PANTHER" id="PTHR30136">
    <property type="entry name" value="HELIX-TURN-HELIX TRANSCRIPTIONAL REGULATOR, ICLR FAMILY"/>
    <property type="match status" value="1"/>
</dbReference>
<dbReference type="Pfam" id="PF01614">
    <property type="entry name" value="IclR_C"/>
    <property type="match status" value="1"/>
</dbReference>
<dbReference type="GO" id="GO:0045892">
    <property type="term" value="P:negative regulation of DNA-templated transcription"/>
    <property type="evidence" value="ECO:0007669"/>
    <property type="project" value="TreeGrafter"/>
</dbReference>
<dbReference type="SUPFAM" id="SSF55781">
    <property type="entry name" value="GAF domain-like"/>
    <property type="match status" value="1"/>
</dbReference>
<dbReference type="InterPro" id="IPR036390">
    <property type="entry name" value="WH_DNA-bd_sf"/>
</dbReference>
<dbReference type="AlphaFoldDB" id="A0A7X0LW04"/>
<evidence type="ECO:0000313" key="6">
    <source>
        <dbReference type="EMBL" id="MBB6446561.1"/>
    </source>
</evidence>
<reference evidence="6 7" key="1">
    <citation type="submission" date="2020-08" db="EMBL/GenBank/DDBJ databases">
        <title>Genomic Encyclopedia of Type Strains, Phase IV (KMG-IV): sequencing the most valuable type-strain genomes for metagenomic binning, comparative biology and taxonomic classification.</title>
        <authorList>
            <person name="Goeker M."/>
        </authorList>
    </citation>
    <scope>NUCLEOTIDE SEQUENCE [LARGE SCALE GENOMIC DNA]</scope>
    <source>
        <strain evidence="6 7">DSM 5391</strain>
    </source>
</reference>
<dbReference type="InterPro" id="IPR036388">
    <property type="entry name" value="WH-like_DNA-bd_sf"/>
</dbReference>
<dbReference type="GO" id="GO:0003677">
    <property type="term" value="F:DNA binding"/>
    <property type="evidence" value="ECO:0007669"/>
    <property type="project" value="UniProtKB-KW"/>
</dbReference>
<comment type="caution">
    <text evidence="6">The sequence shown here is derived from an EMBL/GenBank/DDBJ whole genome shotgun (WGS) entry which is preliminary data.</text>
</comment>
<dbReference type="EMBL" id="JACHGK010000012">
    <property type="protein sequence ID" value="MBB6446561.1"/>
    <property type="molecule type" value="Genomic_DNA"/>
</dbReference>